<dbReference type="SUPFAM" id="SSF81301">
    <property type="entry name" value="Nucleotidyltransferase"/>
    <property type="match status" value="1"/>
</dbReference>
<reference evidence="13" key="1">
    <citation type="submission" date="2020-08" db="EMBL/GenBank/DDBJ databases">
        <title>Genome public.</title>
        <authorList>
            <person name="Liu C."/>
            <person name="Sun Q."/>
        </authorList>
    </citation>
    <scope>NUCLEOTIDE SEQUENCE</scope>
    <source>
        <strain evidence="13">NSJ-15</strain>
    </source>
</reference>
<evidence type="ECO:0000256" key="9">
    <source>
        <dbReference type="RuleBase" id="RU003953"/>
    </source>
</evidence>
<evidence type="ECO:0000259" key="11">
    <source>
        <dbReference type="Pfam" id="PF12627"/>
    </source>
</evidence>
<feature type="domain" description="CCA-adding enzyme C-terminal" evidence="12">
    <location>
        <begin position="301"/>
        <end position="438"/>
    </location>
</feature>
<evidence type="ECO:0000313" key="14">
    <source>
        <dbReference type="Proteomes" id="UP000632659"/>
    </source>
</evidence>
<keyword evidence="7" id="KW-0460">Magnesium</keyword>
<dbReference type="PANTHER" id="PTHR46173:SF1">
    <property type="entry name" value="CCA TRNA NUCLEOTIDYLTRANSFERASE 1, MITOCHONDRIAL"/>
    <property type="match status" value="1"/>
</dbReference>
<dbReference type="InterPro" id="IPR002646">
    <property type="entry name" value="PolA_pol_head_dom"/>
</dbReference>
<dbReference type="Gene3D" id="1.10.246.80">
    <property type="match status" value="1"/>
</dbReference>
<feature type="domain" description="tRNA nucleotidyltransferase/poly(A) polymerase RNA and SrmB- binding" evidence="11">
    <location>
        <begin position="174"/>
        <end position="216"/>
    </location>
</feature>
<name>A0A8J6PL88_9FIRM</name>
<keyword evidence="8 9" id="KW-0694">RNA-binding</keyword>
<protein>
    <submittedName>
        <fullName evidence="13">CCA tRNA nucleotidyltransferase</fullName>
    </submittedName>
</protein>
<dbReference type="Gene3D" id="3.30.460.10">
    <property type="entry name" value="Beta Polymerase, domain 2"/>
    <property type="match status" value="1"/>
</dbReference>
<dbReference type="EMBL" id="JACRTL010000007">
    <property type="protein sequence ID" value="MBC8611705.1"/>
    <property type="molecule type" value="Genomic_DNA"/>
</dbReference>
<dbReference type="RefSeq" id="WP_187536737.1">
    <property type="nucleotide sequence ID" value="NZ_JACRTL010000007.1"/>
</dbReference>
<organism evidence="13 14">
    <name type="scientific">Massiliimalia timonensis</name>
    <dbReference type="NCBI Taxonomy" id="1987501"/>
    <lineage>
        <taxon>Bacteria</taxon>
        <taxon>Bacillati</taxon>
        <taxon>Bacillota</taxon>
        <taxon>Clostridia</taxon>
        <taxon>Eubacteriales</taxon>
        <taxon>Oscillospiraceae</taxon>
        <taxon>Massiliimalia</taxon>
    </lineage>
</organism>
<dbReference type="Proteomes" id="UP000632659">
    <property type="component" value="Unassembled WGS sequence"/>
</dbReference>
<dbReference type="GO" id="GO:0000049">
    <property type="term" value="F:tRNA binding"/>
    <property type="evidence" value="ECO:0007669"/>
    <property type="project" value="TreeGrafter"/>
</dbReference>
<keyword evidence="3" id="KW-0819">tRNA processing</keyword>
<dbReference type="CDD" id="cd00077">
    <property type="entry name" value="HDc"/>
    <property type="match status" value="1"/>
</dbReference>
<dbReference type="InterPro" id="IPR003607">
    <property type="entry name" value="HD/PDEase_dom"/>
</dbReference>
<dbReference type="InterPro" id="IPR043519">
    <property type="entry name" value="NT_sf"/>
</dbReference>
<dbReference type="AlphaFoldDB" id="A0A8J6PL88"/>
<evidence type="ECO:0000256" key="7">
    <source>
        <dbReference type="ARBA" id="ARBA00022842"/>
    </source>
</evidence>
<dbReference type="Pfam" id="PF13735">
    <property type="entry name" value="tRNA_NucTran2_2"/>
    <property type="match status" value="1"/>
</dbReference>
<comment type="cofactor">
    <cofactor evidence="1">
        <name>Mg(2+)</name>
        <dbReference type="ChEBI" id="CHEBI:18420"/>
    </cofactor>
</comment>
<dbReference type="InterPro" id="IPR050264">
    <property type="entry name" value="Bact_CCA-adding_enz_type3_sf"/>
</dbReference>
<dbReference type="PANTHER" id="PTHR46173">
    <property type="entry name" value="CCA TRNA NUCLEOTIDYLTRANSFERASE 1, MITOCHONDRIAL"/>
    <property type="match status" value="1"/>
</dbReference>
<keyword evidence="6" id="KW-0547">Nucleotide-binding</keyword>
<gene>
    <name evidence="13" type="ORF">H8702_11450</name>
</gene>
<evidence type="ECO:0000256" key="3">
    <source>
        <dbReference type="ARBA" id="ARBA00022694"/>
    </source>
</evidence>
<feature type="domain" description="Poly A polymerase head" evidence="10">
    <location>
        <begin position="25"/>
        <end position="147"/>
    </location>
</feature>
<dbReference type="InterPro" id="IPR032828">
    <property type="entry name" value="PolyA_RNA-bd"/>
</dbReference>
<evidence type="ECO:0000256" key="8">
    <source>
        <dbReference type="ARBA" id="ARBA00022884"/>
    </source>
</evidence>
<keyword evidence="4" id="KW-0548">Nucleotidyltransferase</keyword>
<dbReference type="Gene3D" id="1.10.3090.10">
    <property type="entry name" value="cca-adding enzyme, domain 2"/>
    <property type="match status" value="1"/>
</dbReference>
<evidence type="ECO:0000256" key="6">
    <source>
        <dbReference type="ARBA" id="ARBA00022741"/>
    </source>
</evidence>
<evidence type="ECO:0000256" key="5">
    <source>
        <dbReference type="ARBA" id="ARBA00022723"/>
    </source>
</evidence>
<comment type="caution">
    <text evidence="13">The sequence shown here is derived from an EMBL/GenBank/DDBJ whole genome shotgun (WGS) entry which is preliminary data.</text>
</comment>
<dbReference type="SUPFAM" id="SSF81891">
    <property type="entry name" value="Poly A polymerase C-terminal region-like"/>
    <property type="match status" value="1"/>
</dbReference>
<accession>A0A8J6PL88</accession>
<evidence type="ECO:0000256" key="1">
    <source>
        <dbReference type="ARBA" id="ARBA00001946"/>
    </source>
</evidence>
<evidence type="ECO:0000259" key="12">
    <source>
        <dbReference type="Pfam" id="PF13735"/>
    </source>
</evidence>
<dbReference type="GO" id="GO:0016779">
    <property type="term" value="F:nucleotidyltransferase activity"/>
    <property type="evidence" value="ECO:0007669"/>
    <property type="project" value="UniProtKB-KW"/>
</dbReference>
<comment type="similarity">
    <text evidence="9">Belongs to the tRNA nucleotidyltransferase/poly(A) polymerase family.</text>
</comment>
<evidence type="ECO:0000256" key="2">
    <source>
        <dbReference type="ARBA" id="ARBA00022679"/>
    </source>
</evidence>
<dbReference type="GO" id="GO:0008033">
    <property type="term" value="P:tRNA processing"/>
    <property type="evidence" value="ECO:0007669"/>
    <property type="project" value="UniProtKB-KW"/>
</dbReference>
<evidence type="ECO:0000313" key="13">
    <source>
        <dbReference type="EMBL" id="MBC8611705.1"/>
    </source>
</evidence>
<sequence length="448" mass="50779">MPVQITPPQQVSAILEKLAKNGFEAYLVGGCVRDCLLGTDPIDWDLTTNARPEQVKKVFAAYPVLETGIRHGTVTVLLDHVPIEVTTYRSDIGYTDHRHPDAVRFTPDLREDLARRDFTVNALAWSPETGFIDYFNGINDLAQRRLRCVGEASVRFEEDALRILRALRFSSVLGFPISPDTSAAIHQKKELLSFVAAERVQKELSRCLCGKNIQEILLDYPDVLSLFIPQLSRMKGFEQHNPHHVYDILEHTAKAVSVIEPDPVLRLAMLFHDTGKPDCFSIDEDGVGHFYGHAQKSVQIAKKALQTLRFDRTTIENVLFLVKYHDTMLPTERKGIKRWLNRFGETKLRLLLPVKYADTLALAPEYHHRLSELHDFSEMLETLLQEQACFSVSQLAVNGNDLIQAGVTKGPQVGVALEFLLNAVIEETVPNDREQLLKYWKEQKGTDQ</sequence>
<keyword evidence="14" id="KW-1185">Reference proteome</keyword>
<dbReference type="GO" id="GO:0000166">
    <property type="term" value="F:nucleotide binding"/>
    <property type="evidence" value="ECO:0007669"/>
    <property type="project" value="UniProtKB-KW"/>
</dbReference>
<evidence type="ECO:0000256" key="4">
    <source>
        <dbReference type="ARBA" id="ARBA00022695"/>
    </source>
</evidence>
<dbReference type="CDD" id="cd05398">
    <property type="entry name" value="NT_ClassII-CCAase"/>
    <property type="match status" value="1"/>
</dbReference>
<dbReference type="InterPro" id="IPR032810">
    <property type="entry name" value="CCA-adding_enz_C"/>
</dbReference>
<dbReference type="Pfam" id="PF01743">
    <property type="entry name" value="PolyA_pol"/>
    <property type="match status" value="1"/>
</dbReference>
<dbReference type="GO" id="GO:0046872">
    <property type="term" value="F:metal ion binding"/>
    <property type="evidence" value="ECO:0007669"/>
    <property type="project" value="UniProtKB-KW"/>
</dbReference>
<evidence type="ECO:0000259" key="10">
    <source>
        <dbReference type="Pfam" id="PF01743"/>
    </source>
</evidence>
<proteinExistence type="inferred from homology"/>
<keyword evidence="2 9" id="KW-0808">Transferase</keyword>
<keyword evidence="5" id="KW-0479">Metal-binding</keyword>
<dbReference type="Pfam" id="PF12627">
    <property type="entry name" value="PolyA_pol_RNAbd"/>
    <property type="match status" value="1"/>
</dbReference>